<evidence type="ECO:0000313" key="7">
    <source>
        <dbReference type="Proteomes" id="UP000239724"/>
    </source>
</evidence>
<evidence type="ECO:0000256" key="4">
    <source>
        <dbReference type="PROSITE-ProRule" id="PRU00504"/>
    </source>
</evidence>
<evidence type="ECO:0000313" key="6">
    <source>
        <dbReference type="EMBL" id="PPQ29149.1"/>
    </source>
</evidence>
<dbReference type="InterPro" id="IPR011042">
    <property type="entry name" value="6-blade_b-propeller_TolB-like"/>
</dbReference>
<name>A0A2S6N3F9_RHOGL</name>
<evidence type="ECO:0000256" key="5">
    <source>
        <dbReference type="SAM" id="SignalP"/>
    </source>
</evidence>
<dbReference type="Proteomes" id="UP000239724">
    <property type="component" value="Unassembled WGS sequence"/>
</dbReference>
<evidence type="ECO:0000256" key="1">
    <source>
        <dbReference type="ARBA" id="ARBA00022729"/>
    </source>
</evidence>
<feature type="chain" id="PRO_5015504780" description="Peptidylamidoglycolate lyase" evidence="5">
    <location>
        <begin position="19"/>
        <end position="348"/>
    </location>
</feature>
<dbReference type="AlphaFoldDB" id="A0A2S6N3F9"/>
<feature type="repeat" description="NHL" evidence="4">
    <location>
        <begin position="154"/>
        <end position="184"/>
    </location>
</feature>
<reference evidence="6 7" key="1">
    <citation type="journal article" date="2018" name="Arch. Microbiol.">
        <title>New insights into the metabolic potential of the phototrophic purple bacterium Rhodopila globiformis DSM 161(T) from its draft genome sequence and evidence for a vanadium-dependent nitrogenase.</title>
        <authorList>
            <person name="Imhoff J.F."/>
            <person name="Rahn T."/>
            <person name="Kunzel S."/>
            <person name="Neulinger S.C."/>
        </authorList>
    </citation>
    <scope>NUCLEOTIDE SEQUENCE [LARGE SCALE GENOMIC DNA]</scope>
    <source>
        <strain evidence="6 7">DSM 161</strain>
    </source>
</reference>
<keyword evidence="1 5" id="KW-0732">Signal</keyword>
<dbReference type="RefSeq" id="WP_104521046.1">
    <property type="nucleotide sequence ID" value="NZ_NHRY01000232.1"/>
</dbReference>
<comment type="caution">
    <text evidence="6">The sequence shown here is derived from an EMBL/GenBank/DDBJ whole genome shotgun (WGS) entry which is preliminary data.</text>
</comment>
<dbReference type="InterPro" id="IPR001258">
    <property type="entry name" value="NHL_repeat"/>
</dbReference>
<evidence type="ECO:0008006" key="8">
    <source>
        <dbReference type="Google" id="ProtNLM"/>
    </source>
</evidence>
<dbReference type="SUPFAM" id="SSF63829">
    <property type="entry name" value="Calcium-dependent phosphotriesterase"/>
    <property type="match status" value="1"/>
</dbReference>
<protein>
    <recommendedName>
        <fullName evidence="8">Peptidylamidoglycolate lyase</fullName>
    </recommendedName>
</protein>
<keyword evidence="2" id="KW-0677">Repeat</keyword>
<keyword evidence="3" id="KW-0325">Glycoprotein</keyword>
<dbReference type="OrthoDB" id="9792285at2"/>
<proteinExistence type="predicted"/>
<dbReference type="Gene3D" id="2.120.10.30">
    <property type="entry name" value="TolB, C-terminal domain"/>
    <property type="match status" value="1"/>
</dbReference>
<evidence type="ECO:0000256" key="3">
    <source>
        <dbReference type="ARBA" id="ARBA00023180"/>
    </source>
</evidence>
<dbReference type="PANTHER" id="PTHR10680">
    <property type="entry name" value="PEPTIDYL-GLYCINE ALPHA-AMIDATING MONOOXYGENASE"/>
    <property type="match status" value="1"/>
</dbReference>
<dbReference type="EMBL" id="NHRY01000232">
    <property type="protein sequence ID" value="PPQ29149.1"/>
    <property type="molecule type" value="Genomic_DNA"/>
</dbReference>
<sequence>MRLAVFLAIWLMAGPALAADPPRMQADPSWPKPLPHHWVLGEVSGVAVDAADNVWIIQRPRTAKVDSRHVAAPPVIEFDPAGAVVQGWGGPGKGYDWVQNEHGITVDSKGFVWIGGNGPDDGQVLKFTRTGRFVLQIGHPAHGAASNDVTRLGRPAEVAVDDAANEVYVADGYANRRIIVFDATTGAFKWLWGAYGGRPADVTQHYDPHAPLPRQFGRPVHCVRLAKDGLVYVCDRQNDRIQVFRKDGTFVTEWRIAPDTTGLGSVWDLGLWPDAGQTLLFVADGRNERVHVVRRGDGRVLGGFGAAGRKPGEFHWVHSLATDSHGDVFTGEVDGGNRVQRFVPATAP</sequence>
<feature type="signal peptide" evidence="5">
    <location>
        <begin position="1"/>
        <end position="18"/>
    </location>
</feature>
<evidence type="ECO:0000256" key="2">
    <source>
        <dbReference type="ARBA" id="ARBA00022737"/>
    </source>
</evidence>
<keyword evidence="7" id="KW-1185">Reference proteome</keyword>
<gene>
    <name evidence="6" type="ORF">CCS01_22415</name>
</gene>
<dbReference type="PROSITE" id="PS51125">
    <property type="entry name" value="NHL"/>
    <property type="match status" value="1"/>
</dbReference>
<accession>A0A2S6N3F9</accession>
<organism evidence="6 7">
    <name type="scientific">Rhodopila globiformis</name>
    <name type="common">Rhodopseudomonas globiformis</name>
    <dbReference type="NCBI Taxonomy" id="1071"/>
    <lineage>
        <taxon>Bacteria</taxon>
        <taxon>Pseudomonadati</taxon>
        <taxon>Pseudomonadota</taxon>
        <taxon>Alphaproteobacteria</taxon>
        <taxon>Acetobacterales</taxon>
        <taxon>Acetobacteraceae</taxon>
        <taxon>Rhodopila</taxon>
    </lineage>
</organism>